<dbReference type="PROSITE" id="PS00108">
    <property type="entry name" value="PROTEIN_KINASE_ST"/>
    <property type="match status" value="1"/>
</dbReference>
<comment type="catalytic activity">
    <reaction evidence="8">
        <text>L-threonyl-[protein] + ATP = O-phospho-L-threonyl-[protein] + ADP + H(+)</text>
        <dbReference type="Rhea" id="RHEA:46608"/>
        <dbReference type="Rhea" id="RHEA-COMP:11060"/>
        <dbReference type="Rhea" id="RHEA-COMP:11605"/>
        <dbReference type="ChEBI" id="CHEBI:15378"/>
        <dbReference type="ChEBI" id="CHEBI:30013"/>
        <dbReference type="ChEBI" id="CHEBI:30616"/>
        <dbReference type="ChEBI" id="CHEBI:61977"/>
        <dbReference type="ChEBI" id="CHEBI:456216"/>
        <dbReference type="EC" id="2.7.11.1"/>
    </reaction>
</comment>
<dbReference type="PANTHER" id="PTHR24346:SF107">
    <property type="entry name" value="SERINE_THREONINE-PROTEIN KINASE CHK1"/>
    <property type="match status" value="1"/>
</dbReference>
<feature type="domain" description="Protein kinase" evidence="11">
    <location>
        <begin position="110"/>
        <end position="411"/>
    </location>
</feature>
<dbReference type="PANTHER" id="PTHR24346">
    <property type="entry name" value="MAP/MICROTUBULE AFFINITY-REGULATING KINASE"/>
    <property type="match status" value="1"/>
</dbReference>
<dbReference type="Gene3D" id="1.10.510.10">
    <property type="entry name" value="Transferase(Phosphotransferase) domain 1"/>
    <property type="match status" value="1"/>
</dbReference>
<feature type="region of interest" description="Disordered" evidence="10">
    <location>
        <begin position="422"/>
        <end position="442"/>
    </location>
</feature>
<gene>
    <name evidence="12" type="ORF">BaRGS_00029339</name>
</gene>
<evidence type="ECO:0000256" key="10">
    <source>
        <dbReference type="SAM" id="MobiDB-lite"/>
    </source>
</evidence>
<dbReference type="InterPro" id="IPR008271">
    <property type="entry name" value="Ser/Thr_kinase_AS"/>
</dbReference>
<evidence type="ECO:0000313" key="13">
    <source>
        <dbReference type="Proteomes" id="UP001519460"/>
    </source>
</evidence>
<accession>A0ABD0JWG9</accession>
<dbReference type="PROSITE" id="PS50011">
    <property type="entry name" value="PROTEIN_KINASE_DOM"/>
    <property type="match status" value="1"/>
</dbReference>
<feature type="compositionally biased region" description="Basic and acidic residues" evidence="10">
    <location>
        <begin position="120"/>
        <end position="131"/>
    </location>
</feature>
<dbReference type="GO" id="GO:0005524">
    <property type="term" value="F:ATP binding"/>
    <property type="evidence" value="ECO:0007669"/>
    <property type="project" value="UniProtKB-KW"/>
</dbReference>
<proteinExistence type="inferred from homology"/>
<feature type="compositionally biased region" description="Polar residues" evidence="10">
    <location>
        <begin position="54"/>
        <end position="72"/>
    </location>
</feature>
<dbReference type="Gene3D" id="3.30.310.80">
    <property type="entry name" value="Kinase associated domain 1, KA1"/>
    <property type="match status" value="1"/>
</dbReference>
<reference evidence="12 13" key="1">
    <citation type="journal article" date="2023" name="Sci. Data">
        <title>Genome assembly of the Korean intertidal mud-creeper Batillaria attramentaria.</title>
        <authorList>
            <person name="Patra A.K."/>
            <person name="Ho P.T."/>
            <person name="Jun S."/>
            <person name="Lee S.J."/>
            <person name="Kim Y."/>
            <person name="Won Y.J."/>
        </authorList>
    </citation>
    <scope>NUCLEOTIDE SEQUENCE [LARGE SCALE GENOMIC DNA]</scope>
    <source>
        <strain evidence="12">Wonlab-2016</strain>
    </source>
</reference>
<organism evidence="12 13">
    <name type="scientific">Batillaria attramentaria</name>
    <dbReference type="NCBI Taxonomy" id="370345"/>
    <lineage>
        <taxon>Eukaryota</taxon>
        <taxon>Metazoa</taxon>
        <taxon>Spiralia</taxon>
        <taxon>Lophotrochozoa</taxon>
        <taxon>Mollusca</taxon>
        <taxon>Gastropoda</taxon>
        <taxon>Caenogastropoda</taxon>
        <taxon>Sorbeoconcha</taxon>
        <taxon>Cerithioidea</taxon>
        <taxon>Batillariidae</taxon>
        <taxon>Batillaria</taxon>
    </lineage>
</organism>
<evidence type="ECO:0000256" key="8">
    <source>
        <dbReference type="ARBA" id="ARBA00047899"/>
    </source>
</evidence>
<dbReference type="InterPro" id="IPR011009">
    <property type="entry name" value="Kinase-like_dom_sf"/>
</dbReference>
<protein>
    <recommendedName>
        <fullName evidence="2">non-specific serine/threonine protein kinase</fullName>
        <ecNumber evidence="2">2.7.11.1</ecNumber>
    </recommendedName>
</protein>
<comment type="catalytic activity">
    <reaction evidence="9">
        <text>L-seryl-[protein] + ATP = O-phospho-L-seryl-[protein] + ADP + H(+)</text>
        <dbReference type="Rhea" id="RHEA:17989"/>
        <dbReference type="Rhea" id="RHEA-COMP:9863"/>
        <dbReference type="Rhea" id="RHEA-COMP:11604"/>
        <dbReference type="ChEBI" id="CHEBI:15378"/>
        <dbReference type="ChEBI" id="CHEBI:29999"/>
        <dbReference type="ChEBI" id="CHEBI:30616"/>
        <dbReference type="ChEBI" id="CHEBI:83421"/>
        <dbReference type="ChEBI" id="CHEBI:456216"/>
        <dbReference type="EC" id="2.7.11.1"/>
    </reaction>
</comment>
<sequence length="615" mass="68894">MATTSMSTSLTGTFDAIAVEESSDDGGAVKTENQTEMQSVQQDDTDSDSDIPCGQQQKQYSPDVTSDAVTEISTDETTSEATMPLRTKDDNMCESVSKAADATSAQGNKSQLKRPLSLKRKSDVVENKTSTREASPQQESAVENENVPRKSVASSLKEEESPQQALSPVLKRKDSSNIFVKDWEFVQTLGEGAYGEVKLAYNVCIHRMISHPNIIKFYGVRRDGPVQYLFLEYASGGELFDRIEPDVGMPLAEAQTYFRQLIDGLEYLHSKGIAHRDIKPENLLLDENDTLKIADFGLATIFRHQGKWRYLERVCGSAPYLAPEVISRPYKAEPADIWSCGIVLVAMLGGELPWDAPVLSCIQYCEWRECHITNKPWSKIDNLALCLIRRVLADKPDKRYTIEAIRKNQWFKKDFSKDTGDQFSTGHKRFRAGSDSGQSPGLISMSQPEISRSALDVIATQGGSRVVGGANTATDDCLISFSQPAQADDMLLSSQLNGTQSSQTPLQKLVRRMTRFFSKHTREEVVAELDRVFSALGYHWKYSSTNVLTVQTLDRRMSPLTFKTMILEMGESQLVDFRLSKGDGLEFKRHFMRIREMMKTIICKVPPTWPHLPTL</sequence>
<dbReference type="Pfam" id="PF00069">
    <property type="entry name" value="Pkinase"/>
    <property type="match status" value="1"/>
</dbReference>
<dbReference type="SMART" id="SM00220">
    <property type="entry name" value="S_TKc"/>
    <property type="match status" value="1"/>
</dbReference>
<feature type="compositionally biased region" description="Polar residues" evidence="10">
    <location>
        <begin position="132"/>
        <end position="143"/>
    </location>
</feature>
<evidence type="ECO:0000259" key="11">
    <source>
        <dbReference type="PROSITE" id="PS50011"/>
    </source>
</evidence>
<evidence type="ECO:0000256" key="2">
    <source>
        <dbReference type="ARBA" id="ARBA00012513"/>
    </source>
</evidence>
<evidence type="ECO:0000256" key="7">
    <source>
        <dbReference type="ARBA" id="ARBA00022840"/>
    </source>
</evidence>
<evidence type="ECO:0000256" key="5">
    <source>
        <dbReference type="ARBA" id="ARBA00022741"/>
    </source>
</evidence>
<dbReference type="Proteomes" id="UP001519460">
    <property type="component" value="Unassembled WGS sequence"/>
</dbReference>
<name>A0ABD0JWG9_9CAEN</name>
<dbReference type="AlphaFoldDB" id="A0ABD0JWG9"/>
<keyword evidence="6" id="KW-0418">Kinase</keyword>
<evidence type="ECO:0000256" key="1">
    <source>
        <dbReference type="ARBA" id="ARBA00010791"/>
    </source>
</evidence>
<comment type="similarity">
    <text evidence="1">Belongs to the protein kinase superfamily. CAMK Ser/Thr protein kinase family. NIM1 subfamily.</text>
</comment>
<keyword evidence="4" id="KW-0808">Transferase</keyword>
<dbReference type="EMBL" id="JACVVK020000303">
    <property type="protein sequence ID" value="KAK7479422.1"/>
    <property type="molecule type" value="Genomic_DNA"/>
</dbReference>
<keyword evidence="13" id="KW-1185">Reference proteome</keyword>
<evidence type="ECO:0000256" key="3">
    <source>
        <dbReference type="ARBA" id="ARBA00022527"/>
    </source>
</evidence>
<comment type="caution">
    <text evidence="12">The sequence shown here is derived from an EMBL/GenBank/DDBJ whole genome shotgun (WGS) entry which is preliminary data.</text>
</comment>
<dbReference type="FunFam" id="1.10.510.10:FF:000301">
    <property type="entry name" value="Serine/threonine-protein kinase Chk1"/>
    <property type="match status" value="1"/>
</dbReference>
<dbReference type="InterPro" id="IPR000719">
    <property type="entry name" value="Prot_kinase_dom"/>
</dbReference>
<keyword evidence="5" id="KW-0547">Nucleotide-binding</keyword>
<keyword evidence="7" id="KW-0067">ATP-binding</keyword>
<dbReference type="SUPFAM" id="SSF56112">
    <property type="entry name" value="Protein kinase-like (PK-like)"/>
    <property type="match status" value="1"/>
</dbReference>
<keyword evidence="3" id="KW-0723">Serine/threonine-protein kinase</keyword>
<dbReference type="FunFam" id="3.30.310.80:FF:000007">
    <property type="entry name" value="Serine/threonine-protein kinase Chk1 isoform 1"/>
    <property type="match status" value="1"/>
</dbReference>
<evidence type="ECO:0000313" key="12">
    <source>
        <dbReference type="EMBL" id="KAK7479422.1"/>
    </source>
</evidence>
<dbReference type="EC" id="2.7.11.1" evidence="2"/>
<dbReference type="GO" id="GO:0004674">
    <property type="term" value="F:protein serine/threonine kinase activity"/>
    <property type="evidence" value="ECO:0007669"/>
    <property type="project" value="UniProtKB-KW"/>
</dbReference>
<evidence type="ECO:0000256" key="4">
    <source>
        <dbReference type="ARBA" id="ARBA00022679"/>
    </source>
</evidence>
<feature type="compositionally biased region" description="Polar residues" evidence="10">
    <location>
        <begin position="1"/>
        <end position="12"/>
    </location>
</feature>
<evidence type="ECO:0000256" key="9">
    <source>
        <dbReference type="ARBA" id="ARBA00048679"/>
    </source>
</evidence>
<evidence type="ECO:0000256" key="6">
    <source>
        <dbReference type="ARBA" id="ARBA00022777"/>
    </source>
</evidence>
<feature type="region of interest" description="Disordered" evidence="10">
    <location>
        <begin position="1"/>
        <end position="168"/>
    </location>
</feature>